<dbReference type="NCBIfam" id="TIGR04113">
    <property type="entry name" value="cas_csx17"/>
    <property type="match status" value="1"/>
</dbReference>
<gene>
    <name evidence="1" type="primary">csx17</name>
    <name evidence="1" type="ORF">L1994_09975</name>
</gene>
<dbReference type="KEGG" id="manq:L1994_09975"/>
<dbReference type="Proteomes" id="UP001218895">
    <property type="component" value="Chromosome"/>
</dbReference>
<dbReference type="RefSeq" id="WP_278099296.1">
    <property type="nucleotide sequence ID" value="NZ_CP091092.1"/>
</dbReference>
<dbReference type="GeneID" id="79950727"/>
<protein>
    <submittedName>
        <fullName evidence="1">Type I-U CRISPR-associated protein Csx17</fullName>
    </submittedName>
</protein>
<reference evidence="1" key="1">
    <citation type="submission" date="2022-01" db="EMBL/GenBank/DDBJ databases">
        <title>Complete genome of Methanomicrobium antiquum DSM 21220.</title>
        <authorList>
            <person name="Chen S.-C."/>
            <person name="You Y.-T."/>
            <person name="Zhou Y.-Z."/>
            <person name="Lai M.-C."/>
        </authorList>
    </citation>
    <scope>NUCLEOTIDE SEQUENCE</scope>
    <source>
        <strain evidence="1">DSM 21220</strain>
    </source>
</reference>
<dbReference type="AlphaFoldDB" id="A0AAF0JLB0"/>
<accession>A0AAF0JLB0</accession>
<keyword evidence="2" id="KW-1185">Reference proteome</keyword>
<evidence type="ECO:0000313" key="1">
    <source>
        <dbReference type="EMBL" id="WFN36459.1"/>
    </source>
</evidence>
<evidence type="ECO:0000313" key="2">
    <source>
        <dbReference type="Proteomes" id="UP001218895"/>
    </source>
</evidence>
<sequence>MTDLALKGCTYEPMSAYLSALAVLRLVSEQKDPDAKGWWDDLGVFHLDSCLDEEGLVNFFLEEYRPTPIVSPWNGGSGFNDGDNVDSLNAIIKDDSERLSSYRETIKTIRSFPEIPNTDVPLRELITIFRNETNEKKGKTKDDFLELLERTERSISEIPYLTSDDEILKHTIPELEERAKTSKKSSDKEKKQSDAIKILLREVKKIRTNVKTLLKKKSSGKEDIISASRDRLNDQVAEWIDASTLIAPDGTAVYPPILGTGGNDGRFEFSNNFMSCIVNLLIEQPEYSKTLLMNAIFDEKTDCLQNISIGQYDPSRTGGFNQGNGIENKDEFKANPWAFILTFEGTIPWASSVVKSKNLKTRGDSLLRSPFTVRSVQVGYNSSAENEKSRAEIWAPVWKNPTKYRELKSFLSEGRANIGRNMAANSIEFAEAVRSLSVDRGISDFVRYNLLERRGNNYLALPTGVFNVHYKEESSLIRELNPLLSSVDFVLRGDNIPASLKSARRKIDEKIYDSLLYGGKTNVKALISAIGQFEKLLSRSGSTSEPIIRRPISGLSPRWIEFADDGSLEVRIAAAIASIRSTGGVGPIRANLSPVDPKRPYLWSTGKGQFAWEGNSIYARLSSVLSRRMMDAERLGVNHNPLWGAIHLSAKDINAFIEGHVDESLVENLLFGFSWINWNKKDDLAELNKTLFEKEKNRNDKENSGVISRPYALLKLLFMPDGIKKADVRVIIKPESSIIPLLRAGRIKDACTIADRRLRTKDFIPVTSSFPDGGNGLQISAALLIPVRDEWRLKKLVLREEQDKN</sequence>
<proteinExistence type="predicted"/>
<organism evidence="1 2">
    <name type="scientific">Methanomicrobium antiquum</name>
    <dbReference type="NCBI Taxonomy" id="487686"/>
    <lineage>
        <taxon>Archaea</taxon>
        <taxon>Methanobacteriati</taxon>
        <taxon>Methanobacteriota</taxon>
        <taxon>Stenosarchaea group</taxon>
        <taxon>Methanomicrobia</taxon>
        <taxon>Methanomicrobiales</taxon>
        <taxon>Methanomicrobiaceae</taxon>
        <taxon>Methanomicrobium</taxon>
    </lineage>
</organism>
<dbReference type="InterPro" id="IPR026483">
    <property type="entry name" value="Cas_Csx17"/>
</dbReference>
<dbReference type="EMBL" id="CP091092">
    <property type="protein sequence ID" value="WFN36459.1"/>
    <property type="molecule type" value="Genomic_DNA"/>
</dbReference>
<name>A0AAF0JLB0_9EURY</name>